<feature type="binding site" evidence="16">
    <location>
        <position position="238"/>
    </location>
    <ligand>
        <name>S-adenosyl-L-methionine</name>
        <dbReference type="ChEBI" id="CHEBI:59789"/>
        <label>2</label>
    </ligand>
</feature>
<gene>
    <name evidence="19" type="ordered locus">RPC_3814</name>
</gene>
<dbReference type="SMART" id="SM00729">
    <property type="entry name" value="Elp3"/>
    <property type="match status" value="1"/>
</dbReference>
<accession>Q20ZT8</accession>
<evidence type="ECO:0000256" key="16">
    <source>
        <dbReference type="PIRSR" id="PIRSR000167-1"/>
    </source>
</evidence>
<feature type="binding site" evidence="17">
    <location>
        <position position="60"/>
    </location>
    <ligand>
        <name>[4Fe-4S] cluster</name>
        <dbReference type="ChEBI" id="CHEBI:49883"/>
        <note>4Fe-4S-S-AdoMet</note>
    </ligand>
</feature>
<dbReference type="eggNOG" id="COG0635">
    <property type="taxonomic scope" value="Bacteria"/>
</dbReference>
<evidence type="ECO:0000256" key="3">
    <source>
        <dbReference type="ARBA" id="ARBA00005493"/>
    </source>
</evidence>
<dbReference type="GO" id="GO:0051539">
    <property type="term" value="F:4 iron, 4 sulfur cluster binding"/>
    <property type="evidence" value="ECO:0007669"/>
    <property type="project" value="UniProtKB-KW"/>
</dbReference>
<name>Q20ZT8_RHOPB</name>
<dbReference type="PANTHER" id="PTHR13932:SF6">
    <property type="entry name" value="OXYGEN-INDEPENDENT COPROPORPHYRINOGEN III OXIDASE"/>
    <property type="match status" value="1"/>
</dbReference>
<dbReference type="SFLD" id="SFLDS00029">
    <property type="entry name" value="Radical_SAM"/>
    <property type="match status" value="1"/>
</dbReference>
<evidence type="ECO:0000256" key="1">
    <source>
        <dbReference type="ARBA" id="ARBA00004496"/>
    </source>
</evidence>
<proteinExistence type="inferred from homology"/>
<dbReference type="InterPro" id="IPR034505">
    <property type="entry name" value="Coproporphyrinogen-III_oxidase"/>
</dbReference>
<evidence type="ECO:0000256" key="13">
    <source>
        <dbReference type="ARBA" id="ARBA00024295"/>
    </source>
</evidence>
<dbReference type="Gene3D" id="3.80.30.20">
    <property type="entry name" value="tm_1862 like domain"/>
    <property type="match status" value="1"/>
</dbReference>
<comment type="pathway">
    <text evidence="2 15">Porphyrin-containing compound metabolism; protoporphyrin-IX biosynthesis; protoporphyrinogen-IX from coproporphyrinogen-III (AdoMet route): step 1/1.</text>
</comment>
<dbReference type="PIRSF" id="PIRSF000167">
    <property type="entry name" value="HemN"/>
    <property type="match status" value="1"/>
</dbReference>
<dbReference type="GO" id="GO:0051989">
    <property type="term" value="F:coproporphyrinogen dehydrogenase activity"/>
    <property type="evidence" value="ECO:0007669"/>
    <property type="project" value="UniProtKB-EC"/>
</dbReference>
<dbReference type="PROSITE" id="PS51918">
    <property type="entry name" value="RADICAL_SAM"/>
    <property type="match status" value="1"/>
</dbReference>
<dbReference type="GO" id="GO:0005737">
    <property type="term" value="C:cytoplasm"/>
    <property type="evidence" value="ECO:0007669"/>
    <property type="project" value="UniProtKB-SubCell"/>
</dbReference>
<feature type="binding site" evidence="16">
    <location>
        <begin position="108"/>
        <end position="109"/>
    </location>
    <ligand>
        <name>S-adenosyl-L-methionine</name>
        <dbReference type="ChEBI" id="CHEBI:59789"/>
        <label>2</label>
    </ligand>
</feature>
<dbReference type="InterPro" id="IPR006638">
    <property type="entry name" value="Elp3/MiaA/NifB-like_rSAM"/>
</dbReference>
<dbReference type="HOGENOM" id="CLU_027579_3_0_5"/>
<reference evidence="19" key="1">
    <citation type="submission" date="2006-03" db="EMBL/GenBank/DDBJ databases">
        <title>Complete sequence of Rhodopseudomonas palustris BisB18.</title>
        <authorList>
            <consortium name="US DOE Joint Genome Institute"/>
            <person name="Copeland A."/>
            <person name="Lucas S."/>
            <person name="Lapidus A."/>
            <person name="Barry K."/>
            <person name="Detter J.C."/>
            <person name="Glavina del Rio T."/>
            <person name="Hammon N."/>
            <person name="Israni S."/>
            <person name="Dalin E."/>
            <person name="Tice H."/>
            <person name="Pitluck S."/>
            <person name="Chain P."/>
            <person name="Malfatti S."/>
            <person name="Shin M."/>
            <person name="Vergez L."/>
            <person name="Schmutz J."/>
            <person name="Larimer F."/>
            <person name="Land M."/>
            <person name="Hauser L."/>
            <person name="Pelletier D.A."/>
            <person name="Kyrpides N."/>
            <person name="Anderson I."/>
            <person name="Oda Y."/>
            <person name="Harwood C.S."/>
            <person name="Richardson P."/>
        </authorList>
    </citation>
    <scope>NUCLEOTIDE SEQUENCE [LARGE SCALE GENOMIC DNA]</scope>
    <source>
        <strain evidence="19">BisB18</strain>
    </source>
</reference>
<comment type="cofactor">
    <cofactor evidence="15 17">
        <name>[4Fe-4S] cluster</name>
        <dbReference type="ChEBI" id="CHEBI:49883"/>
    </cofactor>
    <text evidence="15 17">Binds 1 [4Fe-4S] cluster. The cluster is coordinated with 3 cysteines and an exchangeable S-adenosyl-L-methionine.</text>
</comment>
<comment type="function">
    <text evidence="13">Involved in the heme biosynthesis. Catalyzes the anaerobic oxidative decarboxylation of propionate groups of rings A and B of coproporphyrinogen III to yield the vinyl groups in protoporphyrinogen IX.</text>
</comment>
<dbReference type="InterPro" id="IPR023404">
    <property type="entry name" value="rSAM_horseshoe"/>
</dbReference>
<dbReference type="GO" id="GO:0004109">
    <property type="term" value="F:coproporphyrinogen oxidase activity"/>
    <property type="evidence" value="ECO:0007669"/>
    <property type="project" value="InterPro"/>
</dbReference>
<feature type="binding site" evidence="16">
    <location>
        <position position="140"/>
    </location>
    <ligand>
        <name>S-adenosyl-L-methionine</name>
        <dbReference type="ChEBI" id="CHEBI:59789"/>
        <label>1</label>
    </ligand>
</feature>
<feature type="binding site" evidence="16">
    <location>
        <position position="204"/>
    </location>
    <ligand>
        <name>S-adenosyl-L-methionine</name>
        <dbReference type="ChEBI" id="CHEBI:59789"/>
        <label>2</label>
    </ligand>
</feature>
<keyword evidence="8 15" id="KW-0479">Metal-binding</keyword>
<evidence type="ECO:0000256" key="15">
    <source>
        <dbReference type="PIRNR" id="PIRNR000167"/>
    </source>
</evidence>
<evidence type="ECO:0000256" key="9">
    <source>
        <dbReference type="ARBA" id="ARBA00023002"/>
    </source>
</evidence>
<evidence type="ECO:0000313" key="19">
    <source>
        <dbReference type="EMBL" id="ABD89348.1"/>
    </source>
</evidence>
<comment type="subunit">
    <text evidence="4">Monomer.</text>
</comment>
<evidence type="ECO:0000256" key="17">
    <source>
        <dbReference type="PIRSR" id="PIRSR000167-2"/>
    </source>
</evidence>
<comment type="subcellular location">
    <subcellularLocation>
        <location evidence="1 15">Cytoplasm</location>
    </subcellularLocation>
</comment>
<dbReference type="GO" id="GO:0046872">
    <property type="term" value="F:metal ion binding"/>
    <property type="evidence" value="ECO:0007669"/>
    <property type="project" value="UniProtKB-KW"/>
</dbReference>
<keyword evidence="12 15" id="KW-0627">Porphyrin biosynthesis</keyword>
<feature type="binding site" evidence="16">
    <location>
        <position position="50"/>
    </location>
    <ligand>
        <name>S-adenosyl-L-methionine</name>
        <dbReference type="ChEBI" id="CHEBI:59789"/>
        <label>1</label>
    </ligand>
</feature>
<feature type="binding site" evidence="17">
    <location>
        <position position="56"/>
    </location>
    <ligand>
        <name>[4Fe-4S] cluster</name>
        <dbReference type="ChEBI" id="CHEBI:49883"/>
        <note>4Fe-4S-S-AdoMet</note>
    </ligand>
</feature>
<evidence type="ECO:0000256" key="11">
    <source>
        <dbReference type="ARBA" id="ARBA00023014"/>
    </source>
</evidence>
<organism evidence="19">
    <name type="scientific">Rhodopseudomonas palustris (strain BisB18)</name>
    <dbReference type="NCBI Taxonomy" id="316056"/>
    <lineage>
        <taxon>Bacteria</taxon>
        <taxon>Pseudomonadati</taxon>
        <taxon>Pseudomonadota</taxon>
        <taxon>Alphaproteobacteria</taxon>
        <taxon>Hyphomicrobiales</taxon>
        <taxon>Nitrobacteraceae</taxon>
        <taxon>Rhodopseudomonas</taxon>
    </lineage>
</organism>
<evidence type="ECO:0000256" key="10">
    <source>
        <dbReference type="ARBA" id="ARBA00023004"/>
    </source>
</evidence>
<dbReference type="Pfam" id="PF04055">
    <property type="entry name" value="Radical_SAM"/>
    <property type="match status" value="1"/>
</dbReference>
<keyword evidence="6 15" id="KW-0963">Cytoplasm</keyword>
<dbReference type="GO" id="GO:0006782">
    <property type="term" value="P:protoporphyrinogen IX biosynthetic process"/>
    <property type="evidence" value="ECO:0007669"/>
    <property type="project" value="UniProtKB-UniPathway"/>
</dbReference>
<evidence type="ECO:0000256" key="5">
    <source>
        <dbReference type="ARBA" id="ARBA00022485"/>
    </source>
</evidence>
<feature type="domain" description="Radical SAM core" evidence="18">
    <location>
        <begin position="41"/>
        <end position="277"/>
    </location>
</feature>
<feature type="binding site" evidence="16">
    <location>
        <position position="179"/>
    </location>
    <ligand>
        <name>S-adenosyl-L-methionine</name>
        <dbReference type="ChEBI" id="CHEBI:59789"/>
        <label>2</label>
    </ligand>
</feature>
<dbReference type="AlphaFoldDB" id="Q20ZT8"/>
<feature type="binding site" evidence="16">
    <location>
        <position position="167"/>
    </location>
    <ligand>
        <name>S-adenosyl-L-methionine</name>
        <dbReference type="ChEBI" id="CHEBI:59789"/>
        <label>2</label>
    </ligand>
</feature>
<comment type="similarity">
    <text evidence="3 15">Belongs to the anaerobic coproporphyrinogen-III oxidase family.</text>
</comment>
<evidence type="ECO:0000256" key="14">
    <source>
        <dbReference type="ARBA" id="ARBA00048321"/>
    </source>
</evidence>
<dbReference type="STRING" id="316056.RPC_3814"/>
<evidence type="ECO:0000256" key="6">
    <source>
        <dbReference type="ARBA" id="ARBA00022490"/>
    </source>
</evidence>
<comment type="catalytic activity">
    <reaction evidence="14 15">
        <text>coproporphyrinogen III + 2 S-adenosyl-L-methionine = protoporphyrinogen IX + 2 5'-deoxyadenosine + 2 L-methionine + 2 CO2</text>
        <dbReference type="Rhea" id="RHEA:15425"/>
        <dbReference type="ChEBI" id="CHEBI:16526"/>
        <dbReference type="ChEBI" id="CHEBI:17319"/>
        <dbReference type="ChEBI" id="CHEBI:57307"/>
        <dbReference type="ChEBI" id="CHEBI:57309"/>
        <dbReference type="ChEBI" id="CHEBI:57844"/>
        <dbReference type="ChEBI" id="CHEBI:59789"/>
        <dbReference type="EC" id="1.3.98.3"/>
    </reaction>
</comment>
<dbReference type="NCBIfam" id="TIGR00538">
    <property type="entry name" value="hemN"/>
    <property type="match status" value="1"/>
</dbReference>
<evidence type="ECO:0000256" key="4">
    <source>
        <dbReference type="ARBA" id="ARBA00011245"/>
    </source>
</evidence>
<feature type="binding site" evidence="16">
    <location>
        <position position="324"/>
    </location>
    <ligand>
        <name>S-adenosyl-L-methionine</name>
        <dbReference type="ChEBI" id="CHEBI:59789"/>
        <label>1</label>
    </ligand>
</feature>
<dbReference type="InterPro" id="IPR058240">
    <property type="entry name" value="rSAM_sf"/>
</dbReference>
<dbReference type="EMBL" id="CP000301">
    <property type="protein sequence ID" value="ABD89348.1"/>
    <property type="molecule type" value="Genomic_DNA"/>
</dbReference>
<feature type="binding site" evidence="16">
    <location>
        <begin position="62"/>
        <end position="64"/>
    </location>
    <ligand>
        <name>S-adenosyl-L-methionine</name>
        <dbReference type="ChEBI" id="CHEBI:59789"/>
        <label>2</label>
    </ligand>
</feature>
<dbReference type="PANTHER" id="PTHR13932">
    <property type="entry name" value="COPROPORPHYRINIGEN III OXIDASE"/>
    <property type="match status" value="1"/>
</dbReference>
<evidence type="ECO:0000256" key="12">
    <source>
        <dbReference type="ARBA" id="ARBA00023244"/>
    </source>
</evidence>
<protein>
    <recommendedName>
        <fullName evidence="15">Coproporphyrinogen-III oxidase</fullName>
        <ecNumber evidence="15">1.3.98.3</ecNumber>
    </recommendedName>
</protein>
<dbReference type="EC" id="1.3.98.3" evidence="15"/>
<dbReference type="InterPro" id="IPR004558">
    <property type="entry name" value="Coprogen_oxidase_HemN"/>
</dbReference>
<feature type="binding site" evidence="16">
    <location>
        <position position="107"/>
    </location>
    <ligand>
        <name>S-adenosyl-L-methionine</name>
        <dbReference type="ChEBI" id="CHEBI:59789"/>
        <label>1</label>
    </ligand>
</feature>
<dbReference type="OrthoDB" id="9808022at2"/>
<evidence type="ECO:0000256" key="8">
    <source>
        <dbReference type="ARBA" id="ARBA00022723"/>
    </source>
</evidence>
<dbReference type="RefSeq" id="WP_011474230.1">
    <property type="nucleotide sequence ID" value="NC_007925.1"/>
</dbReference>
<dbReference type="Gene3D" id="1.10.10.920">
    <property type="match status" value="1"/>
</dbReference>
<dbReference type="InterPro" id="IPR007197">
    <property type="entry name" value="rSAM"/>
</dbReference>
<keyword evidence="9 15" id="KW-0560">Oxidoreductase</keyword>
<sequence>MTSALEKYAKSSVPRYTSYPTAPHFAAEFPESIYRGWLAQLDLDEPISLYLHVPFCKQMCWYCGCNMKLASRYEPVATYLQHLLDEIDLLANAMPGRMPVGHVHFGGGTPTVLEPDDLGAVMALIADRFRLIEGAEIAIESDPRTLTDDMVDKIGAIGFTRASFGVQEFDPKVQAAINRIQPPEMVKHAMDRFRAVGVKKLNFDLIYGLPYQTAEDLRRTVEQCVEMRPDRVALFGYAHVPWVAKNQRMIPDESLPEPAQRAEQARAAADALVKGGYVRIGIDHFALPGDTLAVAAATGELHRNFQGYTPDASPTLIGIGATSIGRTPSGYVQNISETGAYMRAVEAGKLPIARGHAFKGQDDLRAHVIERIMCDGKVDLNAVGRIFGAAEDWYDGEREAIAELQKDGVLTCANGTLTLTPAGEPLARVVAAVFDTYLRNSSVRHSIAV</sequence>
<dbReference type="CDD" id="cd01335">
    <property type="entry name" value="Radical_SAM"/>
    <property type="match status" value="1"/>
</dbReference>
<keyword evidence="10 15" id="KW-0408">Iron</keyword>
<dbReference type="UniPathway" id="UPA00251">
    <property type="reaction ID" value="UER00323"/>
</dbReference>
<dbReference type="SFLD" id="SFLDG01065">
    <property type="entry name" value="anaerobic_coproporphyrinogen-I"/>
    <property type="match status" value="1"/>
</dbReference>
<keyword evidence="5 15" id="KW-0004">4Fe-4S</keyword>
<dbReference type="KEGG" id="rpc:RPC_3814"/>
<feature type="binding site" evidence="17">
    <location>
        <position position="63"/>
    </location>
    <ligand>
        <name>[4Fe-4S] cluster</name>
        <dbReference type="ChEBI" id="CHEBI:49883"/>
        <note>4Fe-4S-S-AdoMet</note>
    </ligand>
</feature>
<keyword evidence="11 15" id="KW-0411">Iron-sulfur</keyword>
<evidence type="ECO:0000256" key="2">
    <source>
        <dbReference type="ARBA" id="ARBA00004785"/>
    </source>
</evidence>
<evidence type="ECO:0000259" key="18">
    <source>
        <dbReference type="PROSITE" id="PS51918"/>
    </source>
</evidence>
<dbReference type="SUPFAM" id="SSF102114">
    <property type="entry name" value="Radical SAM enzymes"/>
    <property type="match status" value="1"/>
</dbReference>
<dbReference type="SFLD" id="SFLDG01082">
    <property type="entry name" value="B12-binding_domain_containing"/>
    <property type="match status" value="1"/>
</dbReference>
<evidence type="ECO:0000256" key="7">
    <source>
        <dbReference type="ARBA" id="ARBA00022691"/>
    </source>
</evidence>
<keyword evidence="7 15" id="KW-0949">S-adenosyl-L-methionine</keyword>